<feature type="domain" description="PIN" evidence="1">
    <location>
        <begin position="74"/>
        <end position="125"/>
    </location>
</feature>
<accession>A0A7V3YHU5</accession>
<dbReference type="EMBL" id="DTFV01000126">
    <property type="protein sequence ID" value="HGI31375.1"/>
    <property type="molecule type" value="Genomic_DNA"/>
</dbReference>
<dbReference type="SUPFAM" id="SSF88723">
    <property type="entry name" value="PIN domain-like"/>
    <property type="match status" value="1"/>
</dbReference>
<reference evidence="2" key="1">
    <citation type="journal article" date="2020" name="mSystems">
        <title>Genome- and Community-Level Interaction Insights into Carbon Utilization and Element Cycling Functions of Hydrothermarchaeota in Hydrothermal Sediment.</title>
        <authorList>
            <person name="Zhou Z."/>
            <person name="Liu Y."/>
            <person name="Xu W."/>
            <person name="Pan J."/>
            <person name="Luo Z.H."/>
            <person name="Li M."/>
        </authorList>
    </citation>
    <scope>NUCLEOTIDE SEQUENCE [LARGE SCALE GENOMIC DNA]</scope>
    <source>
        <strain evidence="2">SpSt-747</strain>
    </source>
</reference>
<sequence>MLVYLDVCCLNRPFDDQSQERIRLEAEAVLLILERCQAGEWQLLGSEAVDYEISRIPDEERRCRVFLLASVARARQKVNRPVQVRAQELERLGFKALDALHIACAEAGGARVLLTTDDRMLNIARKIRGNLRVRVENPVLWLMEVTTGGSAQNDASRDSGERP</sequence>
<gene>
    <name evidence="2" type="ORF">ENV30_08750</name>
</gene>
<dbReference type="InterPro" id="IPR029060">
    <property type="entry name" value="PIN-like_dom_sf"/>
</dbReference>
<dbReference type="AlphaFoldDB" id="A0A7V3YHU5"/>
<dbReference type="InterPro" id="IPR002716">
    <property type="entry name" value="PIN_dom"/>
</dbReference>
<organism evidence="2">
    <name type="scientific">Candidatus Caldatribacterium californiense</name>
    <dbReference type="NCBI Taxonomy" id="1454726"/>
    <lineage>
        <taxon>Bacteria</taxon>
        <taxon>Pseudomonadati</taxon>
        <taxon>Atribacterota</taxon>
        <taxon>Atribacteria</taxon>
        <taxon>Atribacterales</taxon>
        <taxon>Candidatus Caldatribacteriaceae</taxon>
        <taxon>Candidatus Caldatribacterium</taxon>
    </lineage>
</organism>
<evidence type="ECO:0000313" key="2">
    <source>
        <dbReference type="EMBL" id="HGI31375.1"/>
    </source>
</evidence>
<comment type="caution">
    <text evidence="2">The sequence shown here is derived from an EMBL/GenBank/DDBJ whole genome shotgun (WGS) entry which is preliminary data.</text>
</comment>
<proteinExistence type="predicted"/>
<name>A0A7V3YHU5_9BACT</name>
<dbReference type="Pfam" id="PF01850">
    <property type="entry name" value="PIN"/>
    <property type="match status" value="1"/>
</dbReference>
<evidence type="ECO:0000259" key="1">
    <source>
        <dbReference type="Pfam" id="PF01850"/>
    </source>
</evidence>
<protein>
    <submittedName>
        <fullName evidence="2">PIN domain-containing protein</fullName>
    </submittedName>
</protein>